<feature type="region of interest" description="Disordered" evidence="1">
    <location>
        <begin position="373"/>
        <end position="400"/>
    </location>
</feature>
<evidence type="ECO:0000313" key="2">
    <source>
        <dbReference type="EMBL" id="CAI2382623.1"/>
    </source>
</evidence>
<proteinExistence type="predicted"/>
<dbReference type="EMBL" id="CAMPGE010024806">
    <property type="protein sequence ID" value="CAI2382623.1"/>
    <property type="molecule type" value="Genomic_DNA"/>
</dbReference>
<gene>
    <name evidence="2" type="ORF">ECRASSUSDP1_LOCUS24101</name>
</gene>
<evidence type="ECO:0000256" key="1">
    <source>
        <dbReference type="SAM" id="MobiDB-lite"/>
    </source>
</evidence>
<accession>A0AAD1Y0Y2</accession>
<name>A0AAD1Y0Y2_EUPCR</name>
<dbReference type="AlphaFoldDB" id="A0AAD1Y0Y2"/>
<protein>
    <submittedName>
        <fullName evidence="2">Uncharacterized protein</fullName>
    </submittedName>
</protein>
<sequence>MFRRKRKEIATTKLYPIYTVTDGQKFFTKEYEQRYMNEKVELELVEFKKEIQTKFAQSKINKEYVFKRTLEEEKLDEKEEKEGQPKRDKAKKTKSYDLRLQQPIYTFTEKVLIKNMTKYEKAINGKQQDNALLDESYTYDLPQPEPMLSQDTYECMKYIEDQDNTQDLRSRSSKKRVCHNSPVRREDVSSGAIENLDKPILVNNKKGVKANKRKRQRRPETNKIMNFNFTAGDTNDNKSNTSSSSLIDNIVVESYNINDKIPNSNTNKVALYQGDQTNQIMKGFTMFDNYQSAIRKTQAYDQSFRGNSEIIYDDSSKNLANYRVSSQTKKAVTSAKKSGKVVKKGAYQKSVEKNYFPNSGHVSPLRAFTMTKMNDKKKPRRGHAKSKDNKRNLNLSGTFDSANKSDRVAVYIDTGGSNML</sequence>
<feature type="compositionally biased region" description="Basic and acidic residues" evidence="1">
    <location>
        <begin position="75"/>
        <end position="87"/>
    </location>
</feature>
<keyword evidence="3" id="KW-1185">Reference proteome</keyword>
<dbReference type="Proteomes" id="UP001295684">
    <property type="component" value="Unassembled WGS sequence"/>
</dbReference>
<organism evidence="2 3">
    <name type="scientific">Euplotes crassus</name>
    <dbReference type="NCBI Taxonomy" id="5936"/>
    <lineage>
        <taxon>Eukaryota</taxon>
        <taxon>Sar</taxon>
        <taxon>Alveolata</taxon>
        <taxon>Ciliophora</taxon>
        <taxon>Intramacronucleata</taxon>
        <taxon>Spirotrichea</taxon>
        <taxon>Hypotrichia</taxon>
        <taxon>Euplotida</taxon>
        <taxon>Euplotidae</taxon>
        <taxon>Moneuplotes</taxon>
    </lineage>
</organism>
<evidence type="ECO:0000313" key="3">
    <source>
        <dbReference type="Proteomes" id="UP001295684"/>
    </source>
</evidence>
<feature type="compositionally biased region" description="Basic residues" evidence="1">
    <location>
        <begin position="375"/>
        <end position="384"/>
    </location>
</feature>
<reference evidence="2" key="1">
    <citation type="submission" date="2023-07" db="EMBL/GenBank/DDBJ databases">
        <authorList>
            <consortium name="AG Swart"/>
            <person name="Singh M."/>
            <person name="Singh A."/>
            <person name="Seah K."/>
            <person name="Emmerich C."/>
        </authorList>
    </citation>
    <scope>NUCLEOTIDE SEQUENCE</scope>
    <source>
        <strain evidence="2">DP1</strain>
    </source>
</reference>
<comment type="caution">
    <text evidence="2">The sequence shown here is derived from an EMBL/GenBank/DDBJ whole genome shotgun (WGS) entry which is preliminary data.</text>
</comment>
<feature type="region of interest" description="Disordered" evidence="1">
    <location>
        <begin position="164"/>
        <end position="183"/>
    </location>
</feature>
<feature type="region of interest" description="Disordered" evidence="1">
    <location>
        <begin position="75"/>
        <end position="94"/>
    </location>
</feature>